<dbReference type="EMBL" id="QFOH01000010">
    <property type="protein sequence ID" value="PZP24235.1"/>
    <property type="molecule type" value="Genomic_DNA"/>
</dbReference>
<dbReference type="InterPro" id="IPR036938">
    <property type="entry name" value="PAP2/HPO_sf"/>
</dbReference>
<keyword evidence="1" id="KW-1133">Transmembrane helix</keyword>
<keyword evidence="1" id="KW-0812">Transmembrane</keyword>
<keyword evidence="1" id="KW-0472">Membrane</keyword>
<feature type="transmembrane region" description="Helical" evidence="1">
    <location>
        <begin position="179"/>
        <end position="198"/>
    </location>
</feature>
<feature type="transmembrane region" description="Helical" evidence="1">
    <location>
        <begin position="12"/>
        <end position="32"/>
    </location>
</feature>
<accession>A0A2W5CX45</accession>
<dbReference type="AlphaFoldDB" id="A0A2W5CX45"/>
<dbReference type="Proteomes" id="UP000249198">
    <property type="component" value="Unassembled WGS sequence"/>
</dbReference>
<organism evidence="3 4">
    <name type="scientific">Pseudomonas kuykendallii</name>
    <dbReference type="NCBI Taxonomy" id="1007099"/>
    <lineage>
        <taxon>Bacteria</taxon>
        <taxon>Pseudomonadati</taxon>
        <taxon>Pseudomonadota</taxon>
        <taxon>Gammaproteobacteria</taxon>
        <taxon>Pseudomonadales</taxon>
        <taxon>Pseudomonadaceae</taxon>
        <taxon>Pseudomonas</taxon>
    </lineage>
</organism>
<dbReference type="Pfam" id="PF01569">
    <property type="entry name" value="PAP2"/>
    <property type="match status" value="1"/>
</dbReference>
<feature type="domain" description="Phosphatidic acid phosphatase type 2/haloperoxidase" evidence="2">
    <location>
        <begin position="99"/>
        <end position="229"/>
    </location>
</feature>
<gene>
    <name evidence="3" type="ORF">DI599_09485</name>
</gene>
<feature type="transmembrane region" description="Helical" evidence="1">
    <location>
        <begin position="99"/>
        <end position="116"/>
    </location>
</feature>
<dbReference type="RefSeq" id="WP_273231413.1">
    <property type="nucleotide sequence ID" value="NZ_QFOH01000010.1"/>
</dbReference>
<proteinExistence type="predicted"/>
<evidence type="ECO:0000256" key="1">
    <source>
        <dbReference type="SAM" id="Phobius"/>
    </source>
</evidence>
<name>A0A2W5CX45_9PSED</name>
<evidence type="ECO:0000313" key="4">
    <source>
        <dbReference type="Proteomes" id="UP000249198"/>
    </source>
</evidence>
<comment type="caution">
    <text evidence="3">The sequence shown here is derived from an EMBL/GenBank/DDBJ whole genome shotgun (WGS) entry which is preliminary data.</text>
</comment>
<feature type="transmembrane region" description="Helical" evidence="1">
    <location>
        <begin position="210"/>
        <end position="229"/>
    </location>
</feature>
<dbReference type="SUPFAM" id="SSF48317">
    <property type="entry name" value="Acid phosphatase/Vanadium-dependent haloperoxidase"/>
    <property type="match status" value="1"/>
</dbReference>
<dbReference type="InterPro" id="IPR000326">
    <property type="entry name" value="PAP2/HPO"/>
</dbReference>
<reference evidence="3 4" key="1">
    <citation type="submission" date="2017-08" db="EMBL/GenBank/DDBJ databases">
        <title>Infants hospitalized years apart are colonized by the same room-sourced microbial strains.</title>
        <authorList>
            <person name="Brooks B."/>
            <person name="Olm M.R."/>
            <person name="Firek B.A."/>
            <person name="Baker R."/>
            <person name="Thomas B.C."/>
            <person name="Morowitz M.J."/>
            <person name="Banfield J.F."/>
        </authorList>
    </citation>
    <scope>NUCLEOTIDE SEQUENCE [LARGE SCALE GENOMIC DNA]</scope>
    <source>
        <strain evidence="3">S2_009_000_R2_77</strain>
    </source>
</reference>
<feature type="transmembrane region" description="Helical" evidence="1">
    <location>
        <begin position="154"/>
        <end position="172"/>
    </location>
</feature>
<dbReference type="Gene3D" id="1.20.144.10">
    <property type="entry name" value="Phosphatidic acid phosphatase type 2/haloperoxidase"/>
    <property type="match status" value="1"/>
</dbReference>
<feature type="transmembrane region" description="Helical" evidence="1">
    <location>
        <begin position="68"/>
        <end position="87"/>
    </location>
</feature>
<evidence type="ECO:0000259" key="2">
    <source>
        <dbReference type="Pfam" id="PF01569"/>
    </source>
</evidence>
<sequence length="250" mass="27539">MTTQRLTHHSPRLSLWASLGIPLAIAALLLIFEPTRLDFAISDLFYLPDEGFVARHNVFFENWFHDRIKQAVILIGVLSIAGLLLSFVYRRWAAWRLPLGYLVLAMGLSTAVVPPLKTLTGVHCPWDLTRYGGGETYSPLLGARAPTLKPGRCWPGGHASSGFTFFALYFLLRDRRPRLAKVALAGAFALGTALSLARMMQGAHFLSHNIWTAVFDWLICLGCYVLMLYQPAPKGSIATPLGDQAASSSP</sequence>
<dbReference type="CDD" id="cd03396">
    <property type="entry name" value="PAP2_like_6"/>
    <property type="match status" value="1"/>
</dbReference>
<protein>
    <submittedName>
        <fullName evidence="3">Phosphoesterase</fullName>
    </submittedName>
</protein>
<evidence type="ECO:0000313" key="3">
    <source>
        <dbReference type="EMBL" id="PZP24235.1"/>
    </source>
</evidence>